<dbReference type="RefSeq" id="YP_009187445.1">
    <property type="nucleotide sequence ID" value="NC_028657.1"/>
</dbReference>
<dbReference type="PANTHER" id="PTHR36251:SF2">
    <property type="entry name" value="GIFSY-2 PROPHAGE HOST SPECIFICITY PROTEIN J, PHAGE LAMBDA"/>
    <property type="match status" value="1"/>
</dbReference>
<feature type="region of interest" description="Disordered" evidence="1">
    <location>
        <begin position="42"/>
        <end position="62"/>
    </location>
</feature>
<feature type="domain" description="Tip attachment protein J HDII-ins2" evidence="4">
    <location>
        <begin position="130"/>
        <end position="256"/>
    </location>
</feature>
<protein>
    <recommendedName>
        <fullName evidence="7">Tail fiber protein</fullName>
    </recommendedName>
</protein>
<name>A0A0S2SYC5_9CAUD</name>
<dbReference type="PANTHER" id="PTHR36251">
    <property type="entry name" value="FELS-1 PROPHAGE HOST SPECIFICITY PROTEIN-RELATED"/>
    <property type="match status" value="1"/>
</dbReference>
<dbReference type="InterPro" id="IPR015406">
    <property type="entry name" value="GpJ_CSF"/>
</dbReference>
<evidence type="ECO:0000256" key="1">
    <source>
        <dbReference type="SAM" id="MobiDB-lite"/>
    </source>
</evidence>
<dbReference type="Pfam" id="PF09327">
    <property type="entry name" value="Phage_Tail_Tip"/>
    <property type="match status" value="1"/>
</dbReference>
<accession>A0A0S2SYC5</accession>
<dbReference type="InterPro" id="IPR053171">
    <property type="entry name" value="Viral_Tip_Attach_Protein"/>
</dbReference>
<gene>
    <name evidence="5" type="ORF">BPPAER656_00480</name>
</gene>
<sequence length="1185" mass="128957">MKARRYYPGRVVATGISSTLYNLPARLARAFSCPEESMGAVHQHLAGRKGGSSKPKQPVEAPDSLRSVAMAKILLAVGEGEFAGVPSERDIYLDNTPLMDPSGNLNFPNVKWEWRAGAVDQDYIPGIPAVENETSVNVELRSDTPWVRSLSNTQLSAVRLRFAWPALQQQDTNGNIGGYRIEYAVDLATDGGAYQEVLREAVDGKTTTRYERSRRIDLPAATNGWQVRVRRLTPNQNNNRIADTMLIAGYTEVIDAKLRYPNTALLYVEFSAEQFSNIPAVTVDCRGRKVQVPSNYDPETRAYLGIWDGTMKQAWTDNPVWHTYDIVTNDRFGVGKRIKAWMVDRWEMYRISQYCDQLVPDGKGGQEPRHTCNLNLQSRAGAWELLRDLTAIYRGMAYWAQGQLKIQADIPRATDVDFAYTRANVIDGRFSYGSASERTRYSRALVSYDNPANNYDTDVAVATDKRLQRRYGDNPVEVAAIGCTRESEAQRRGKWAILTNSQDRTVTFRTGMDGAIPLPGWVIPVADALLAGREIGGRVSAVAGRVITLDRDTQAKAGDRLLLNLPSGKAEARTVQSVAGRAVTVTTAYSETPLPELVWTLDADDLAVPLYRVMKVSQPERGVFEITALQYEPGKFSAIDTGAKLENRPISVIPITTVAPPASVTLTSHYQFDQGLAVSTMTIAWPAVEGAVAYDVEWKKDSGNWIRLPRAGTTSVDVTGIYAGGYLARVRAVSAFDITSVWKSSILTQLSGKTGAPPALAFLRTTSGPWKIGLEWGFPASGAADTAYTEIQQSVTPGGSEQNATALGLFAYPTDTHTLTSLAAGARLAFRGRLIDRTGNVGPWSAWVDGISSTDASEYNELITKEYVESALGEQFFENIEQIGGNVDQLMEQYYDAGTVYQKGQIVRLNGRFYQALQDVPAGNPPPNPVYWADVGELVESVDALALRVTENAAAIEELDGVVQSSASSLDVLQAAARREPATGEKADALKGWDTIARAATEVIVRANEIEAQAKRVETVQAQTSANGAAIQTTQSVVASLDQGVKAMYSVKIQAHANGQQYATGFQLGFDSGTSVTTMAFQADRFLWFNSSSGQTVAPVSIVGGQMFINNAMIQDGSITNAKIGNVIQSTALGANGEPLWKLDKGGAFTMNSATSGGFMRQTAEAIKVYDGNLVLRVQIGNLDV</sequence>
<evidence type="ECO:0000259" key="2">
    <source>
        <dbReference type="Pfam" id="PF09327"/>
    </source>
</evidence>
<dbReference type="KEGG" id="vg:26516101"/>
<dbReference type="Proteomes" id="UP000201818">
    <property type="component" value="Segment"/>
</dbReference>
<feature type="domain" description="Tip attachment protein J central straight fiber" evidence="2">
    <location>
        <begin position="1030"/>
        <end position="1164"/>
    </location>
</feature>
<dbReference type="GeneID" id="26516101"/>
<evidence type="ECO:0008006" key="7">
    <source>
        <dbReference type="Google" id="ProtNLM"/>
    </source>
</evidence>
<dbReference type="Pfam" id="PF24801">
    <property type="entry name" value="FNIII-A_GpJ"/>
    <property type="match status" value="1"/>
</dbReference>
<dbReference type="InterPro" id="IPR032876">
    <property type="entry name" value="J_dom"/>
</dbReference>
<evidence type="ECO:0000259" key="4">
    <source>
        <dbReference type="Pfam" id="PF24801"/>
    </source>
</evidence>
<evidence type="ECO:0000313" key="5">
    <source>
        <dbReference type="EMBL" id="ALP47869.1"/>
    </source>
</evidence>
<dbReference type="Gene3D" id="2.10.10.20">
    <property type="entry name" value="Carbohydrate-binding module superfamily 5/12"/>
    <property type="match status" value="1"/>
</dbReference>
<keyword evidence="6" id="KW-1185">Reference proteome</keyword>
<reference evidence="5 6" key="1">
    <citation type="submission" date="2015-10" db="EMBL/GenBank/DDBJ databases">
        <title>Complete Genome Sequence of the Pseudomonas phage YMC11/02/R656_PAE_BP.</title>
        <authorList>
            <person name="Jeon J."/>
            <person name="Yong D."/>
            <person name="Lee K."/>
        </authorList>
    </citation>
    <scope>NUCLEOTIDE SEQUENCE [LARGE SCALE GENOMIC DNA]</scope>
</reference>
<dbReference type="InterPro" id="IPR055385">
    <property type="entry name" value="GpJ_HDII-ins2"/>
</dbReference>
<organism evidence="5 6">
    <name type="scientific">Pseudomonas phage YMC11/02/R656</name>
    <dbReference type="NCBI Taxonomy" id="1755689"/>
    <lineage>
        <taxon>Viruses</taxon>
        <taxon>Duplodnaviria</taxon>
        <taxon>Heunggongvirae</taxon>
        <taxon>Uroviricota</taxon>
        <taxon>Caudoviricetes</taxon>
        <taxon>Bugaksanvirus</taxon>
        <taxon>Bugaksanvirus R656</taxon>
    </lineage>
</organism>
<feature type="domain" description="Tip attachment protein J" evidence="3">
    <location>
        <begin position="381"/>
        <end position="542"/>
    </location>
</feature>
<dbReference type="EMBL" id="KT968831">
    <property type="protein sequence ID" value="ALP47869.1"/>
    <property type="molecule type" value="Genomic_DNA"/>
</dbReference>
<proteinExistence type="predicted"/>
<evidence type="ECO:0000313" key="6">
    <source>
        <dbReference type="Proteomes" id="UP000201818"/>
    </source>
</evidence>
<dbReference type="Pfam" id="PF13550">
    <property type="entry name" value="Phage-tail_3"/>
    <property type="match status" value="1"/>
</dbReference>
<dbReference type="OrthoDB" id="25at10239"/>
<evidence type="ECO:0000259" key="3">
    <source>
        <dbReference type="Pfam" id="PF13550"/>
    </source>
</evidence>